<gene>
    <name evidence="2" type="ORF">R1sor_022750</name>
</gene>
<evidence type="ECO:0000313" key="3">
    <source>
        <dbReference type="Proteomes" id="UP001633002"/>
    </source>
</evidence>
<evidence type="ECO:0000313" key="2">
    <source>
        <dbReference type="EMBL" id="KAL3679794.1"/>
    </source>
</evidence>
<accession>A0ABD3GPZ3</accession>
<comment type="caution">
    <text evidence="2">The sequence shown here is derived from an EMBL/GenBank/DDBJ whole genome shotgun (WGS) entry which is preliminary data.</text>
</comment>
<reference evidence="2 3" key="1">
    <citation type="submission" date="2024-09" db="EMBL/GenBank/DDBJ databases">
        <title>Chromosome-scale assembly of Riccia sorocarpa.</title>
        <authorList>
            <person name="Paukszto L."/>
        </authorList>
    </citation>
    <scope>NUCLEOTIDE SEQUENCE [LARGE SCALE GENOMIC DNA]</scope>
    <source>
        <strain evidence="2">LP-2024</strain>
        <tissue evidence="2">Aerial parts of the thallus</tissue>
    </source>
</reference>
<protein>
    <recommendedName>
        <fullName evidence="1">DUF7869 domain-containing protein</fullName>
    </recommendedName>
</protein>
<proteinExistence type="predicted"/>
<name>A0ABD3GPZ3_9MARC</name>
<dbReference type="PANTHER" id="PTHR33153">
    <property type="entry name" value="MYND-TYPE DOMAIN-CONTAINING PROTEIN"/>
    <property type="match status" value="1"/>
</dbReference>
<feature type="domain" description="DUF7869" evidence="1">
    <location>
        <begin position="60"/>
        <end position="180"/>
    </location>
</feature>
<sequence>MADSDDHTGDLARTTSTLPLFNSLLDQTAFIASMGTDSAVDSTYLRNVQNAGDNVRRPFKPLPPVFMLQMDNSAKDNKNVHVLAFCSEFVIRGVFETVEVNFLMVGHTHEDVDALFSKVSAQTINKDVLTLPALMAEIWDSETMHPVPLLLEEVADYKSYVDNFLGPLVGHSQPLGFRFSWLIMCQFTDAYLQLMDLGGLKRDIHSGRRRTDENLRGGFWRRTNHGTGFTLAQQHQETSRDGPEDDIIVIDELQQELRAENNLMMQPYVGDPANRPRRAFIPLEDITEGKFIILRPDDAFEAEIPRMIWLGRAMGAVVQKLDDEHHGQFLVEWWRPKHRKSTNATNKERYSNVLSGMKDWEKDPGYFTPQWINATAAIYSWKYRSKGGVPQSARLNPLAKAAIESHFQLLDLENGVRS</sequence>
<dbReference type="Pfam" id="PF25273">
    <property type="entry name" value="DUF7869"/>
    <property type="match status" value="1"/>
</dbReference>
<dbReference type="Proteomes" id="UP001633002">
    <property type="component" value="Unassembled WGS sequence"/>
</dbReference>
<dbReference type="PANTHER" id="PTHR33153:SF3">
    <property type="entry name" value="TRAFFICKING PROTEIN PARTICLE COMPLEX SUBUNIT 11 DOMAIN-CONTAINING PROTEIN"/>
    <property type="match status" value="1"/>
</dbReference>
<dbReference type="EMBL" id="JBJQOH010000007">
    <property type="protein sequence ID" value="KAL3679794.1"/>
    <property type="molecule type" value="Genomic_DNA"/>
</dbReference>
<evidence type="ECO:0000259" key="1">
    <source>
        <dbReference type="Pfam" id="PF25273"/>
    </source>
</evidence>
<organism evidence="2 3">
    <name type="scientific">Riccia sorocarpa</name>
    <dbReference type="NCBI Taxonomy" id="122646"/>
    <lineage>
        <taxon>Eukaryota</taxon>
        <taxon>Viridiplantae</taxon>
        <taxon>Streptophyta</taxon>
        <taxon>Embryophyta</taxon>
        <taxon>Marchantiophyta</taxon>
        <taxon>Marchantiopsida</taxon>
        <taxon>Marchantiidae</taxon>
        <taxon>Marchantiales</taxon>
        <taxon>Ricciaceae</taxon>
        <taxon>Riccia</taxon>
    </lineage>
</organism>
<keyword evidence="3" id="KW-1185">Reference proteome</keyword>
<dbReference type="InterPro" id="IPR057191">
    <property type="entry name" value="DUF7869"/>
</dbReference>
<dbReference type="AlphaFoldDB" id="A0ABD3GPZ3"/>